<dbReference type="Pfam" id="PF02518">
    <property type="entry name" value="HATPase_c"/>
    <property type="match status" value="1"/>
</dbReference>
<evidence type="ECO:0000259" key="6">
    <source>
        <dbReference type="PROSITE" id="PS50109"/>
    </source>
</evidence>
<dbReference type="FunFam" id="2.60.40.10:FF:000791">
    <property type="entry name" value="Two-component system sensor histidine kinase/response regulator"/>
    <property type="match status" value="1"/>
</dbReference>
<dbReference type="Proteomes" id="UP000617628">
    <property type="component" value="Unassembled WGS sequence"/>
</dbReference>
<evidence type="ECO:0000259" key="7">
    <source>
        <dbReference type="PROSITE" id="PS50110"/>
    </source>
</evidence>
<evidence type="ECO:0000256" key="3">
    <source>
        <dbReference type="ARBA" id="ARBA00022553"/>
    </source>
</evidence>
<dbReference type="GO" id="GO:0000155">
    <property type="term" value="F:phosphorelay sensor kinase activity"/>
    <property type="evidence" value="ECO:0007669"/>
    <property type="project" value="InterPro"/>
</dbReference>
<evidence type="ECO:0000256" key="5">
    <source>
        <dbReference type="SAM" id="Coils"/>
    </source>
</evidence>
<dbReference type="SMART" id="SM00387">
    <property type="entry name" value="HATPase_c"/>
    <property type="match status" value="1"/>
</dbReference>
<organism evidence="8 9">
    <name type="scientific">Pelagicoccus mobilis</name>
    <dbReference type="NCBI Taxonomy" id="415221"/>
    <lineage>
        <taxon>Bacteria</taxon>
        <taxon>Pseudomonadati</taxon>
        <taxon>Verrucomicrobiota</taxon>
        <taxon>Opitutia</taxon>
        <taxon>Puniceicoccales</taxon>
        <taxon>Pelagicoccaceae</taxon>
        <taxon>Pelagicoccus</taxon>
    </lineage>
</organism>
<protein>
    <recommendedName>
        <fullName evidence="2">histidine kinase</fullName>
        <ecNumber evidence="2">2.7.13.3</ecNumber>
    </recommendedName>
</protein>
<dbReference type="Gene3D" id="2.130.10.10">
    <property type="entry name" value="YVTN repeat-like/Quinoprotein amine dehydrogenase"/>
    <property type="match status" value="2"/>
</dbReference>
<feature type="modified residue" description="4-aspartylphosphate" evidence="4">
    <location>
        <position position="1200"/>
    </location>
</feature>
<dbReference type="Gene3D" id="3.40.50.2300">
    <property type="match status" value="1"/>
</dbReference>
<sequence>MPHTHPLPQLVCIFTLLILTAFSSAQERNFEKLRFQSLNEQAGSQFGQIHSVAQGPADFIWFGTSHGAHRYNGYDIVSYQNDSNDPNSLIHSTVWCFHLDSRKQFWIGTQKGISRYLPEIDSFKNYVLNPVDMNNNLNNRCNAIVEDSSGNIFASAEDGSIYVYNPGEDRFEAKVTNRFGTIKSMSFDSQDVLWIGSDSALYSFDPQNLNTRKYVDGLTPPEGSAKNFLYSLVPDRERGIVWVASSYHSITHIDILSGKASSLRDALTSSRVHKLYPHGSDHIWACHAGGMTLFQRDGTKLFDHRPTERDDSLPAGSTRCVLIDTQSNLWVGTYKHGIYVSSNNKEFDTFTPRPPDHRPGFKPVVSSLLRDSQQRLWLGYSHSGIDVFAREGTLLFSLRKDPNNPRSIGRSGVYSIFEDSRGQIWVGTYNGGLQLFDEQGRDFTTYRHDPEDPNSIGGNDPRAVAEDEDGNLWIALKGAGISRFDPTTNTFSSYRYNPENTKQSLLDDWPSDIEVGPDGAVYVATPIGLSILNPETDTFDSLTPTDTSDSLSDAHCQTLFFDSKGQLWVGTKNGLNLYHPESKSFTRYLTDPQETARQVQAIAEDDFSHLWVGTDNGLARIDPSSGEFKFYDTLDGIVHDSFLPSAVAKWEDGTINFGQNGGITFFQPSKIKDNTTPPPVFITDLQVFFKSLQIDPDNKANSPLQKSILETKTITLGYEQKVLTIKFAAKNYIQSPKNNYKYKLEGFDKDWNFVGTRREANYTNLDPGTYLFRVLASNNDGYWNEQGASLEIIITPPFWQRTWFLTLSGLSIVALIAAFILKREKRLKSEHRRLEDLVEKRTHLINDKNEELATQSAQLIKQRDELAEHKNLLERRVKERTRKLEEAMLQAEQSDQLKSSFLANLSHEIRTPLNAIVGFSKLLECAEDAAELDEYIPIIIDNSDSLLRLIDDILDISLIESGQLKIAKSEFQLKELIENIIHSHSVQAQEKGLELRLQNKLPTLDISIDSDRNRIKQIVDNFINNAIKFTETGSVTLAVRAENEKLRISVSDTGNGIRPDDQKAIFERFYKLQEDDKRARRGVGLGLAISHSLAELLGGGIELESTLGKGSCFELVLPLPKINHLDEASTFDPHNANLPDLDPEFLDSLKVLVVDDEETNFRYIEAALKRCRVKTVWAHSGPEAVHAYEQEGPFNLIMMDIKMPGMDGFQTKEVLRAKGCKLPIVAQTAFAMKEDEERIREAQFDDYLSKPIDRMLMYKKLARHLVEQLPRKASKL</sequence>
<dbReference type="SUPFAM" id="SSF52172">
    <property type="entry name" value="CheY-like"/>
    <property type="match status" value="1"/>
</dbReference>
<proteinExistence type="predicted"/>
<dbReference type="InterPro" id="IPR036097">
    <property type="entry name" value="HisK_dim/P_sf"/>
</dbReference>
<keyword evidence="9" id="KW-1185">Reference proteome</keyword>
<feature type="coiled-coil region" evidence="5">
    <location>
        <begin position="845"/>
        <end position="890"/>
    </location>
</feature>
<dbReference type="SUPFAM" id="SSF55874">
    <property type="entry name" value="ATPase domain of HSP90 chaperone/DNA topoisomerase II/histidine kinase"/>
    <property type="match status" value="1"/>
</dbReference>
<dbReference type="AlphaFoldDB" id="A0A934RS33"/>
<dbReference type="Pfam" id="PF00512">
    <property type="entry name" value="HisKA"/>
    <property type="match status" value="1"/>
</dbReference>
<dbReference type="Gene3D" id="3.30.565.10">
    <property type="entry name" value="Histidine kinase-like ATPase, C-terminal domain"/>
    <property type="match status" value="1"/>
</dbReference>
<dbReference type="InterPro" id="IPR011110">
    <property type="entry name" value="Reg_prop"/>
</dbReference>
<dbReference type="CDD" id="cd16922">
    <property type="entry name" value="HATPase_EvgS-ArcB-TorS-like"/>
    <property type="match status" value="1"/>
</dbReference>
<dbReference type="InterPro" id="IPR013783">
    <property type="entry name" value="Ig-like_fold"/>
</dbReference>
<name>A0A934RS33_9BACT</name>
<dbReference type="PROSITE" id="PS50110">
    <property type="entry name" value="RESPONSE_REGULATORY"/>
    <property type="match status" value="1"/>
</dbReference>
<dbReference type="InterPro" id="IPR011123">
    <property type="entry name" value="Y_Y_Y"/>
</dbReference>
<dbReference type="FunFam" id="3.30.565.10:FF:000049">
    <property type="entry name" value="Two-component sensor histidine kinase"/>
    <property type="match status" value="1"/>
</dbReference>
<accession>A0A934RS33</accession>
<dbReference type="InterPro" id="IPR011006">
    <property type="entry name" value="CheY-like_superfamily"/>
</dbReference>
<dbReference type="InterPro" id="IPR036890">
    <property type="entry name" value="HATPase_C_sf"/>
</dbReference>
<dbReference type="Pfam" id="PF07495">
    <property type="entry name" value="Y_Y_Y"/>
    <property type="match status" value="1"/>
</dbReference>
<keyword evidence="3 4" id="KW-0597">Phosphoprotein</keyword>
<keyword evidence="5" id="KW-0175">Coiled coil</keyword>
<evidence type="ECO:0000313" key="8">
    <source>
        <dbReference type="EMBL" id="MBK1875336.1"/>
    </source>
</evidence>
<dbReference type="SUPFAM" id="SSF63829">
    <property type="entry name" value="Calcium-dependent phosphotriesterase"/>
    <property type="match status" value="4"/>
</dbReference>
<dbReference type="Pfam" id="PF07494">
    <property type="entry name" value="Reg_prop"/>
    <property type="match status" value="1"/>
</dbReference>
<dbReference type="InterPro" id="IPR004358">
    <property type="entry name" value="Sig_transdc_His_kin-like_C"/>
</dbReference>
<dbReference type="SMART" id="SM00448">
    <property type="entry name" value="REC"/>
    <property type="match status" value="1"/>
</dbReference>
<evidence type="ECO:0000256" key="4">
    <source>
        <dbReference type="PROSITE-ProRule" id="PRU00169"/>
    </source>
</evidence>
<evidence type="ECO:0000313" key="9">
    <source>
        <dbReference type="Proteomes" id="UP000617628"/>
    </source>
</evidence>
<feature type="domain" description="Response regulatory" evidence="7">
    <location>
        <begin position="1150"/>
        <end position="1265"/>
    </location>
</feature>
<dbReference type="SUPFAM" id="SSF47384">
    <property type="entry name" value="Homodimeric domain of signal transducing histidine kinase"/>
    <property type="match status" value="1"/>
</dbReference>
<evidence type="ECO:0000256" key="2">
    <source>
        <dbReference type="ARBA" id="ARBA00012438"/>
    </source>
</evidence>
<dbReference type="EC" id="2.7.13.3" evidence="2"/>
<gene>
    <name evidence="8" type="ORF">JIN87_00580</name>
</gene>
<comment type="catalytic activity">
    <reaction evidence="1">
        <text>ATP + protein L-histidine = ADP + protein N-phospho-L-histidine.</text>
        <dbReference type="EC" id="2.7.13.3"/>
    </reaction>
</comment>
<dbReference type="PROSITE" id="PS50109">
    <property type="entry name" value="HIS_KIN"/>
    <property type="match status" value="1"/>
</dbReference>
<dbReference type="CDD" id="cd00082">
    <property type="entry name" value="HisKA"/>
    <property type="match status" value="1"/>
</dbReference>
<dbReference type="InterPro" id="IPR003594">
    <property type="entry name" value="HATPase_dom"/>
</dbReference>
<dbReference type="SMART" id="SM00388">
    <property type="entry name" value="HisKA"/>
    <property type="match status" value="1"/>
</dbReference>
<reference evidence="8" key="1">
    <citation type="submission" date="2021-01" db="EMBL/GenBank/DDBJ databases">
        <title>Modified the classification status of verrucomicrobia.</title>
        <authorList>
            <person name="Feng X."/>
        </authorList>
    </citation>
    <scope>NUCLEOTIDE SEQUENCE</scope>
    <source>
        <strain evidence="8">KCTC 13126</strain>
    </source>
</reference>
<dbReference type="Gene3D" id="2.60.40.10">
    <property type="entry name" value="Immunoglobulins"/>
    <property type="match status" value="1"/>
</dbReference>
<dbReference type="PANTHER" id="PTHR43547:SF2">
    <property type="entry name" value="HYBRID SIGNAL TRANSDUCTION HISTIDINE KINASE C"/>
    <property type="match status" value="1"/>
</dbReference>
<dbReference type="Pfam" id="PF00072">
    <property type="entry name" value="Response_reg"/>
    <property type="match status" value="1"/>
</dbReference>
<dbReference type="InterPro" id="IPR015943">
    <property type="entry name" value="WD40/YVTN_repeat-like_dom_sf"/>
</dbReference>
<dbReference type="EMBL" id="JAENIL010000001">
    <property type="protein sequence ID" value="MBK1875336.1"/>
    <property type="molecule type" value="Genomic_DNA"/>
</dbReference>
<dbReference type="InterPro" id="IPR005467">
    <property type="entry name" value="His_kinase_dom"/>
</dbReference>
<feature type="domain" description="Histidine kinase" evidence="6">
    <location>
        <begin position="904"/>
        <end position="1121"/>
    </location>
</feature>
<dbReference type="Gene3D" id="1.10.287.130">
    <property type="match status" value="1"/>
</dbReference>
<comment type="caution">
    <text evidence="8">The sequence shown here is derived from an EMBL/GenBank/DDBJ whole genome shotgun (WGS) entry which is preliminary data.</text>
</comment>
<dbReference type="InterPro" id="IPR001789">
    <property type="entry name" value="Sig_transdc_resp-reg_receiver"/>
</dbReference>
<dbReference type="RefSeq" id="WP_200353551.1">
    <property type="nucleotide sequence ID" value="NZ_JAENIL010000001.1"/>
</dbReference>
<dbReference type="InterPro" id="IPR003661">
    <property type="entry name" value="HisK_dim/P_dom"/>
</dbReference>
<dbReference type="CDD" id="cd17546">
    <property type="entry name" value="REC_hyHK_CKI1_RcsC-like"/>
    <property type="match status" value="1"/>
</dbReference>
<dbReference type="PANTHER" id="PTHR43547">
    <property type="entry name" value="TWO-COMPONENT HISTIDINE KINASE"/>
    <property type="match status" value="1"/>
</dbReference>
<evidence type="ECO:0000256" key="1">
    <source>
        <dbReference type="ARBA" id="ARBA00000085"/>
    </source>
</evidence>
<dbReference type="PRINTS" id="PR00344">
    <property type="entry name" value="BCTRLSENSOR"/>
</dbReference>